<name>A0A098G7Q0_9GAMM</name>
<dbReference type="HOGENOM" id="CLU_090310_1_0_6"/>
<dbReference type="InterPro" id="IPR025420">
    <property type="entry name" value="DUF4143"/>
</dbReference>
<dbReference type="PANTHER" id="PTHR43566:SF2">
    <property type="entry name" value="DUF4143 DOMAIN-CONTAINING PROTEIN"/>
    <property type="match status" value="1"/>
</dbReference>
<dbReference type="KEGG" id="lfa:LFA_2163"/>
<dbReference type="AlphaFoldDB" id="A0A098G7Q0"/>
<evidence type="ECO:0000259" key="1">
    <source>
        <dbReference type="Pfam" id="PF13635"/>
    </source>
</evidence>
<dbReference type="Pfam" id="PF13635">
    <property type="entry name" value="DUF4143"/>
    <property type="match status" value="1"/>
</dbReference>
<reference evidence="3" key="1">
    <citation type="submission" date="2014-09" db="EMBL/GenBank/DDBJ databases">
        <authorList>
            <person name="Gomez-Valero L."/>
        </authorList>
    </citation>
    <scope>NUCLEOTIDE SEQUENCE [LARGE SCALE GENOMIC DNA]</scope>
    <source>
        <strain evidence="3">ATCC700992</strain>
    </source>
</reference>
<evidence type="ECO:0000313" key="3">
    <source>
        <dbReference type="Proteomes" id="UP000032430"/>
    </source>
</evidence>
<sequence length="135" mass="15813">MKNADQLINSPRFGELLENLIYMELLKQNSWSEEKVELLYFRDKYQNEVDIVLERDNHQIIGVEIKASTTINMHDFKGLIKLAEFNPSKFQYGVIFYSGKEILPFSQNEIKLFALPISLFIKPNKKKEDAPKEKS</sequence>
<proteinExistence type="predicted"/>
<feature type="domain" description="DUF4143" evidence="1">
    <location>
        <begin position="3"/>
        <end position="68"/>
    </location>
</feature>
<keyword evidence="3" id="KW-1185">Reference proteome</keyword>
<dbReference type="PANTHER" id="PTHR43566">
    <property type="entry name" value="CONSERVED PROTEIN"/>
    <property type="match status" value="1"/>
</dbReference>
<dbReference type="RefSeq" id="WP_045096024.1">
    <property type="nucleotide sequence ID" value="NZ_LN614827.1"/>
</dbReference>
<gene>
    <name evidence="2" type="ORF">LFA_2163</name>
</gene>
<organism evidence="2 3">
    <name type="scientific">Legionella fallonii LLAP-10</name>
    <dbReference type="NCBI Taxonomy" id="1212491"/>
    <lineage>
        <taxon>Bacteria</taxon>
        <taxon>Pseudomonadati</taxon>
        <taxon>Pseudomonadota</taxon>
        <taxon>Gammaproteobacteria</taxon>
        <taxon>Legionellales</taxon>
        <taxon>Legionellaceae</taxon>
        <taxon>Legionella</taxon>
    </lineage>
</organism>
<protein>
    <recommendedName>
        <fullName evidence="1">DUF4143 domain-containing protein</fullName>
    </recommendedName>
</protein>
<dbReference type="STRING" id="1212491.LFA_2163"/>
<dbReference type="EMBL" id="LN614827">
    <property type="protein sequence ID" value="CEG57545.1"/>
    <property type="molecule type" value="Genomic_DNA"/>
</dbReference>
<dbReference type="Proteomes" id="UP000032430">
    <property type="component" value="Chromosome I"/>
</dbReference>
<accession>A0A098G7Q0</accession>
<evidence type="ECO:0000313" key="2">
    <source>
        <dbReference type="EMBL" id="CEG57545.1"/>
    </source>
</evidence>